<dbReference type="Gene3D" id="3.30.70.100">
    <property type="match status" value="1"/>
</dbReference>
<reference evidence="12" key="2">
    <citation type="submission" date="2010-02" db="EMBL/GenBank/DDBJ databases">
        <title>Complete genome sequence of Marinobacter adhaerens type strain (HP15).</title>
        <authorList>
            <person name="Gaerdes A.A.M."/>
            <person name="Kaeppel E."/>
            <person name="Shezad A."/>
            <person name="Seebah S."/>
            <person name="Teeling H."/>
            <person name="Yarza P."/>
            <person name="Gloeckner F.O."/>
            <person name="Ullrich M.S."/>
        </authorList>
    </citation>
    <scope>NUCLEOTIDE SEQUENCE [LARGE SCALE GENOMIC DNA]</scope>
    <source>
        <strain evidence="12">DSM 23420 / HP15</strain>
    </source>
</reference>
<evidence type="ECO:0000256" key="7">
    <source>
        <dbReference type="RuleBase" id="RU369025"/>
    </source>
</evidence>
<dbReference type="Pfam" id="PF21082">
    <property type="entry name" value="MS_channel_3rd"/>
    <property type="match status" value="1"/>
</dbReference>
<dbReference type="InterPro" id="IPR049278">
    <property type="entry name" value="MS_channel_C"/>
</dbReference>
<dbReference type="eggNOG" id="COG0668">
    <property type="taxonomic scope" value="Bacteria"/>
</dbReference>
<feature type="domain" description="Mechanosensitive ion channel MscS C-terminal" evidence="9">
    <location>
        <begin position="275"/>
        <end position="361"/>
    </location>
</feature>
<feature type="domain" description="Mechanosensitive ion channel transmembrane helices 2/3" evidence="10">
    <location>
        <begin position="159"/>
        <end position="200"/>
    </location>
</feature>
<keyword evidence="5 7" id="KW-1133">Transmembrane helix</keyword>
<comment type="function">
    <text evidence="7">Mechanosensitive channel that participates in the regulation of osmotic pressure changes within the cell, opening in response to stretch forces in the membrane lipid bilayer, without the need for other proteins. Contributes to normal resistance to hypoosmotic shock. Forms an ion channel of 1.0 nanosiemens conductance with a slight preference for anions.</text>
</comment>
<dbReference type="EMBL" id="CP001978">
    <property type="protein sequence ID" value="ADP98575.1"/>
    <property type="molecule type" value="Genomic_DNA"/>
</dbReference>
<dbReference type="GO" id="GO:0005886">
    <property type="term" value="C:plasma membrane"/>
    <property type="evidence" value="ECO:0007669"/>
    <property type="project" value="UniProtKB-SubCell"/>
</dbReference>
<comment type="subcellular location">
    <subcellularLocation>
        <location evidence="7">Cell inner membrane</location>
        <topology evidence="7">Multi-pass membrane protein</topology>
    </subcellularLocation>
    <subcellularLocation>
        <location evidence="1">Cell membrane</location>
        <topology evidence="1">Multi-pass membrane protein</topology>
    </subcellularLocation>
</comment>
<dbReference type="SUPFAM" id="SSF82689">
    <property type="entry name" value="Mechanosensitive channel protein MscS (YggB), C-terminal domain"/>
    <property type="match status" value="1"/>
</dbReference>
<dbReference type="Pfam" id="PF21088">
    <property type="entry name" value="MS_channel_1st"/>
    <property type="match status" value="1"/>
</dbReference>
<dbReference type="InterPro" id="IPR049142">
    <property type="entry name" value="MS_channel_1st"/>
</dbReference>
<dbReference type="AlphaFoldDB" id="E4PLI4"/>
<evidence type="ECO:0000256" key="6">
    <source>
        <dbReference type="ARBA" id="ARBA00023136"/>
    </source>
</evidence>
<dbReference type="HOGENOM" id="CLU_037945_0_1_6"/>
<organism evidence="11 12">
    <name type="scientific">Marinobacter adhaerens (strain DSM 23420 / HP15)</name>
    <dbReference type="NCBI Taxonomy" id="225937"/>
    <lineage>
        <taxon>Bacteria</taxon>
        <taxon>Pseudomonadati</taxon>
        <taxon>Pseudomonadota</taxon>
        <taxon>Gammaproteobacteria</taxon>
        <taxon>Pseudomonadales</taxon>
        <taxon>Marinobacteraceae</taxon>
        <taxon>Marinobacter</taxon>
    </lineage>
</organism>
<dbReference type="Pfam" id="PF00924">
    <property type="entry name" value="MS_channel_2nd"/>
    <property type="match status" value="1"/>
</dbReference>
<dbReference type="STRING" id="225937.HP15_2811"/>
<keyword evidence="4 7" id="KW-0812">Transmembrane</keyword>
<keyword evidence="6 7" id="KW-0472">Membrane</keyword>
<accession>E4PLI4</accession>
<dbReference type="PANTHER" id="PTHR30221:SF1">
    <property type="entry name" value="SMALL-CONDUCTANCE MECHANOSENSITIVE CHANNEL"/>
    <property type="match status" value="1"/>
</dbReference>
<dbReference type="InterPro" id="IPR045275">
    <property type="entry name" value="MscS_archaea/bacteria_type"/>
</dbReference>
<dbReference type="InterPro" id="IPR011066">
    <property type="entry name" value="MscS_channel_C_sf"/>
</dbReference>
<evidence type="ECO:0000256" key="2">
    <source>
        <dbReference type="ARBA" id="ARBA00008017"/>
    </source>
</evidence>
<gene>
    <name evidence="11" type="ordered locus">HP15_2811</name>
</gene>
<protein>
    <recommendedName>
        <fullName evidence="7">Small-conductance mechanosensitive channel</fullName>
    </recommendedName>
</protein>
<feature type="transmembrane region" description="Helical" evidence="7">
    <location>
        <begin position="93"/>
        <end position="112"/>
    </location>
</feature>
<keyword evidence="3" id="KW-1003">Cell membrane</keyword>
<evidence type="ECO:0000259" key="8">
    <source>
        <dbReference type="Pfam" id="PF00924"/>
    </source>
</evidence>
<evidence type="ECO:0000256" key="1">
    <source>
        <dbReference type="ARBA" id="ARBA00004651"/>
    </source>
</evidence>
<dbReference type="KEGG" id="mad:HP15_2811"/>
<feature type="domain" description="Mechanosensitive ion channel MscS" evidence="8">
    <location>
        <begin position="202"/>
        <end position="267"/>
    </location>
</feature>
<reference evidence="11 12" key="1">
    <citation type="journal article" date="2010" name="Stand. Genomic Sci.">
        <title>Complete genome sequence of Marinobacter adhaerens type strain (HP15), a diatom-interacting marine microorganism.</title>
        <authorList>
            <person name="Gardes A."/>
            <person name="Kaeppel E."/>
            <person name="Shehzad A."/>
            <person name="Seebah S."/>
            <person name="Teeling H."/>
            <person name="Yarza P."/>
            <person name="Glockner F.O."/>
            <person name="Grossart H.P."/>
            <person name="Ullrich M.S."/>
        </authorList>
    </citation>
    <scope>NUCLEOTIDE SEQUENCE [LARGE SCALE GENOMIC DNA]</scope>
    <source>
        <strain evidence="12">DSM 23420 / HP15</strain>
    </source>
</reference>
<feature type="transmembrane region" description="Helical" evidence="7">
    <location>
        <begin position="118"/>
        <end position="136"/>
    </location>
</feature>
<evidence type="ECO:0000256" key="3">
    <source>
        <dbReference type="ARBA" id="ARBA00022475"/>
    </source>
</evidence>
<keyword evidence="7" id="KW-0813">Transport</keyword>
<sequence length="388" mass="42520">MDSKGVVQIMMESFGADLIEQLRRNLGDAFQAVSGENLDWGALLVQILGQLLVSVIYLGVFLGVYLILIAAIRLGLGERRTKTPLYIQMRSGLRYLAGLGALVVILAQFGVSPEVLKAMARAGFMVLGFYVVWVVFRRLIKEGTSRYRMDPSIRQLVENLFAVIAATLAVVTVLAQFGFDVVSIIAGLGIVGIAVGFAAQSTLSNFIAGITLLIERPFRIGDWVTINGQEGKVVKIALRTTWLRTRDNIFTMIPNDSVASTDIINYSAEGVTRLNIPVGIAYKESAKAAREVLMPVLLAHPEVLQGAGMEPRVLLKSLGDSSVNLEVKVWITPDNLDVRPRIMADILEQMKEALDAAGIEIPFPHLQLFIDDAKGLKPVLEPFYRLRG</sequence>
<feature type="transmembrane region" description="Helical" evidence="7">
    <location>
        <begin position="47"/>
        <end position="72"/>
    </location>
</feature>
<comment type="caution">
    <text evidence="7">Lacks conserved residue(s) required for the propagation of feature annotation.</text>
</comment>
<dbReference type="InterPro" id="IPR006685">
    <property type="entry name" value="MscS_channel_2nd"/>
</dbReference>
<dbReference type="SUPFAM" id="SSF82861">
    <property type="entry name" value="Mechanosensitive channel protein MscS (YggB), transmembrane region"/>
    <property type="match status" value="1"/>
</dbReference>
<evidence type="ECO:0000259" key="10">
    <source>
        <dbReference type="Pfam" id="PF21088"/>
    </source>
</evidence>
<feature type="transmembrane region" description="Helical" evidence="7">
    <location>
        <begin position="185"/>
        <end position="214"/>
    </location>
</feature>
<keyword evidence="7" id="KW-0407">Ion channel</keyword>
<evidence type="ECO:0000313" key="11">
    <source>
        <dbReference type="EMBL" id="ADP98575.1"/>
    </source>
</evidence>
<dbReference type="GO" id="GO:0008381">
    <property type="term" value="F:mechanosensitive monoatomic ion channel activity"/>
    <property type="evidence" value="ECO:0007669"/>
    <property type="project" value="InterPro"/>
</dbReference>
<keyword evidence="7" id="KW-0997">Cell inner membrane</keyword>
<dbReference type="SUPFAM" id="SSF50182">
    <property type="entry name" value="Sm-like ribonucleoproteins"/>
    <property type="match status" value="1"/>
</dbReference>
<dbReference type="InterPro" id="IPR010920">
    <property type="entry name" value="LSM_dom_sf"/>
</dbReference>
<dbReference type="Gene3D" id="2.30.30.60">
    <property type="match status" value="1"/>
</dbReference>
<comment type="similarity">
    <text evidence="2 7">Belongs to the MscS (TC 1.A.23) family.</text>
</comment>
<evidence type="ECO:0000256" key="4">
    <source>
        <dbReference type="ARBA" id="ARBA00022692"/>
    </source>
</evidence>
<proteinExistence type="inferred from homology"/>
<feature type="transmembrane region" description="Helical" evidence="7">
    <location>
        <begin position="156"/>
        <end position="179"/>
    </location>
</feature>
<dbReference type="Gene3D" id="1.10.287.1260">
    <property type="match status" value="1"/>
</dbReference>
<dbReference type="InterPro" id="IPR011014">
    <property type="entry name" value="MscS_channel_TM-2"/>
</dbReference>
<name>E4PLI4_MARAH</name>
<dbReference type="PANTHER" id="PTHR30221">
    <property type="entry name" value="SMALL-CONDUCTANCE MECHANOSENSITIVE CHANNEL"/>
    <property type="match status" value="1"/>
</dbReference>
<dbReference type="PATRIC" id="fig|225937.3.peg.2838"/>
<evidence type="ECO:0000256" key="5">
    <source>
        <dbReference type="ARBA" id="ARBA00022989"/>
    </source>
</evidence>
<dbReference type="InterPro" id="IPR023408">
    <property type="entry name" value="MscS_beta-dom_sf"/>
</dbReference>
<comment type="subunit">
    <text evidence="7">Homoheptamer.</text>
</comment>
<evidence type="ECO:0000259" key="9">
    <source>
        <dbReference type="Pfam" id="PF21082"/>
    </source>
</evidence>
<keyword evidence="7" id="KW-0406">Ion transport</keyword>
<dbReference type="Proteomes" id="UP000007077">
    <property type="component" value="Chromosome"/>
</dbReference>
<evidence type="ECO:0000313" key="12">
    <source>
        <dbReference type="Proteomes" id="UP000007077"/>
    </source>
</evidence>